<dbReference type="Gene3D" id="1.25.40.10">
    <property type="entry name" value="Tetratricopeptide repeat domain"/>
    <property type="match status" value="1"/>
</dbReference>
<reference evidence="4 6" key="4">
    <citation type="submission" date="2018-08" db="EMBL/GenBank/DDBJ databases">
        <title>A genome reference for cultivated species of the human gut microbiota.</title>
        <authorList>
            <person name="Zou Y."/>
            <person name="Xue W."/>
            <person name="Luo G."/>
        </authorList>
    </citation>
    <scope>NUCLEOTIDE SEQUENCE [LARGE SCALE GENOMIC DNA]</scope>
    <source>
        <strain evidence="4 6">AF14-7</strain>
    </source>
</reference>
<dbReference type="EMBL" id="NFLW01000024">
    <property type="protein sequence ID" value="OUQ67119.1"/>
    <property type="molecule type" value="Genomic_DNA"/>
</dbReference>
<gene>
    <name evidence="3" type="ORF">B5E52_12955</name>
    <name evidence="4" type="ORF">DWW25_09950</name>
    <name evidence="2" type="ORF">F6S82_13470</name>
</gene>
<evidence type="ECO:0000313" key="5">
    <source>
        <dbReference type="Proteomes" id="UP000196036"/>
    </source>
</evidence>
<organism evidence="3 5">
    <name type="scientific">Bacteroides xylanisolvens</name>
    <dbReference type="NCBI Taxonomy" id="371601"/>
    <lineage>
        <taxon>Bacteria</taxon>
        <taxon>Pseudomonadati</taxon>
        <taxon>Bacteroidota</taxon>
        <taxon>Bacteroidia</taxon>
        <taxon>Bacteroidales</taxon>
        <taxon>Bacteroidaceae</taxon>
        <taxon>Bacteroides</taxon>
    </lineage>
</organism>
<reference evidence="5" key="1">
    <citation type="submission" date="2017-04" db="EMBL/GenBank/DDBJ databases">
        <title>Function of individual gut microbiota members based on whole genome sequencing of pure cultures obtained from chicken caecum.</title>
        <authorList>
            <person name="Medvecky M."/>
            <person name="Cejkova D."/>
            <person name="Polansky O."/>
            <person name="Karasova D."/>
            <person name="Kubasova T."/>
            <person name="Cizek A."/>
            <person name="Rychlik I."/>
        </authorList>
    </citation>
    <scope>NUCLEOTIDE SEQUENCE [LARGE SCALE GENOMIC DNA]</scope>
    <source>
        <strain evidence="5">An109</strain>
    </source>
</reference>
<dbReference type="RefSeq" id="WP_087318387.1">
    <property type="nucleotide sequence ID" value="NZ_AP031409.1"/>
</dbReference>
<evidence type="ECO:0000313" key="6">
    <source>
        <dbReference type="Proteomes" id="UP000283369"/>
    </source>
</evidence>
<dbReference type="EMBL" id="QRYV01000020">
    <property type="protein sequence ID" value="RGV14985.1"/>
    <property type="molecule type" value="Genomic_DNA"/>
</dbReference>
<dbReference type="InterPro" id="IPR011990">
    <property type="entry name" value="TPR-like_helical_dom_sf"/>
</dbReference>
<sequence length="963" mass="110221">MRRWVTYILFIMATVGVNARQYTETQPDSTYYSRALELILKRDYEKARSVLHQGLTFATGEMRIKSIQKIGLSWYFEGCVLKLQNKNKEAYRCFIEARKSFQEISDKGDEMSVLKQMAEIEKRFYSADEAMKRYNEVVNIARQIPDTLMWTDALKGQSGVLKELGEWEEYLQLSLRLDSLMSNVGDVNIQMELNYERGDNAQNLWGNDALAESFYLKNLSLIPNLQEEVRNSQLFITSLRLCDLKIAQKKYDDALKYNTCCLSCYASEFGLASANRYSPYRNRAYIYQKMGLKDSAFCCMDSLFLSHQLKSVSMETVAGHYVQRGLLYANFDEYGLAIADYKYADSLLSVRYPEDSNSRMHILLAMANCWYHKKDFAVAKKNYSHYSVLCKSKYGDQSMEYANSLYYLANIEGFTNEKQVGCKDYRQAAILLKELIKKQLRYLPTNARTKYWNDLSDILWNMTAYAVKIGVKQEPFACDAYNALVFSKGLLLESERSMRNLLRQSGTEEDLALYNKMLLLQSRLTEVERATGKGTENANELYSQIDQIDKQLASKCSFYGNYTQFLNTQYKDIKNALKEGEVAIDFTDFKLDSVHCYAAYVLRKEWEYPLLVPLFNQNQLDSLYNTVNNITDRLYHFPYSQSLLKLCWESLSHYIHLGETVYYVPAGTLHQLSLESVAVTSDSILGDQYHFIRLSSTREICRQELQQTGHTSAVLYGGLYYDVDLSVMDAESKKYDISRLFALRGGAMVSDSVYRYLPMTQEEVNSIADLLGDCRIDATIYTGTQGTEESFFHLDGQAPQIIHLATHGFYYTPTDAENVSRLAGYQNAMLLSGVIMSGGNAGWKGTMLPEGVLDGIMTADDISRLNLKGADLVVLSACDTGLGSINSEGVFGLQRAFKKAGVQTLVMSLWGVSDWTTKEFMVHFYRNLTENGWNKRKAFEDAKAFIRQTYPEPFYWAGFIMLD</sequence>
<evidence type="ECO:0000259" key="1">
    <source>
        <dbReference type="Pfam" id="PF12770"/>
    </source>
</evidence>
<dbReference type="Pfam" id="PF12770">
    <property type="entry name" value="CHAT"/>
    <property type="match status" value="1"/>
</dbReference>
<accession>A0A1Y4VAL2</accession>
<feature type="domain" description="CHAT" evidence="1">
    <location>
        <begin position="639"/>
        <end position="961"/>
    </location>
</feature>
<reference evidence="7" key="3">
    <citation type="journal article" date="2018" name="J. Anim. Genet.">
        <title>Acquired interbacterial defense systems protect against interspecies antagonism in the human gut microbiome.</title>
        <authorList>
            <person name="Ross B.D."/>
            <person name="Verster A.J."/>
            <person name="Radey M.C."/>
            <person name="Schmidtke D.T."/>
            <person name="Pope C.E."/>
            <person name="Hoffman L.R."/>
            <person name="Hajjar A."/>
            <person name="Peterson S.B."/>
            <person name="Borenstein E."/>
            <person name="Mougous J."/>
        </authorList>
    </citation>
    <scope>NUCLEOTIDE SEQUENCE [LARGE SCALE GENOMIC DNA]</scope>
    <source>
        <strain evidence="7">H204</strain>
    </source>
</reference>
<dbReference type="PANTHER" id="PTHR10098">
    <property type="entry name" value="RAPSYN-RELATED"/>
    <property type="match status" value="1"/>
</dbReference>
<dbReference type="Proteomes" id="UP000327007">
    <property type="component" value="Unassembled WGS sequence"/>
</dbReference>
<reference evidence="2" key="5">
    <citation type="journal article" date="2019" name="bioRxiv">
        <title>Acquired interbacterial defense systems protect against interspecies antagonism in the human gut microbiome.</title>
        <authorList>
            <person name="Ross B.D."/>
            <person name="Verster A.J."/>
            <person name="Radey M.C."/>
            <person name="Schmidtke D.T."/>
            <person name="Pope C.E."/>
            <person name="Hoffman L.R."/>
            <person name="Hajjar A.M."/>
            <person name="Peterson S.B."/>
            <person name="Borenstein E."/>
            <person name="Mougous J.D."/>
        </authorList>
    </citation>
    <scope>NUCLEOTIDE SEQUENCE</scope>
    <source>
        <strain evidence="2">H204</strain>
    </source>
</reference>
<proteinExistence type="predicted"/>
<dbReference type="AlphaFoldDB" id="A0A1Y4VAL2"/>
<reference evidence="2" key="6">
    <citation type="submission" date="2019-09" db="EMBL/GenBank/DDBJ databases">
        <authorList>
            <person name="Ross B.D."/>
            <person name="Verster A.J."/>
            <person name="Radey M.C."/>
            <person name="Schmidtke D.T."/>
            <person name="Pope C.E."/>
            <person name="Hoffman L.R."/>
            <person name="Hajjar A.M."/>
            <person name="Peterson S.B."/>
            <person name="Borenstein E."/>
            <person name="Mougous J.D."/>
        </authorList>
    </citation>
    <scope>NUCLEOTIDE SEQUENCE</scope>
    <source>
        <strain evidence="2">H204</strain>
    </source>
</reference>
<dbReference type="Proteomes" id="UP000283369">
    <property type="component" value="Unassembled WGS sequence"/>
</dbReference>
<comment type="caution">
    <text evidence="3">The sequence shown here is derived from an EMBL/GenBank/DDBJ whole genome shotgun (WGS) entry which is preliminary data.</text>
</comment>
<dbReference type="PANTHER" id="PTHR10098:SF108">
    <property type="entry name" value="TETRATRICOPEPTIDE REPEAT PROTEIN 28"/>
    <property type="match status" value="1"/>
</dbReference>
<evidence type="ECO:0000313" key="2">
    <source>
        <dbReference type="EMBL" id="KAA9045098.1"/>
    </source>
</evidence>
<reference evidence="3" key="2">
    <citation type="journal article" date="2018" name="BMC Genomics">
        <title>Whole genome sequencing and function prediction of 133 gut anaerobes isolated from chicken caecum in pure cultures.</title>
        <authorList>
            <person name="Medvecky M."/>
            <person name="Cejkova D."/>
            <person name="Polansky O."/>
            <person name="Karasova D."/>
            <person name="Kubasova T."/>
            <person name="Cizek A."/>
            <person name="Rychlik I."/>
        </authorList>
    </citation>
    <scope>NUCLEOTIDE SEQUENCE</scope>
    <source>
        <strain evidence="3">An109</strain>
    </source>
</reference>
<protein>
    <submittedName>
        <fullName evidence="2">CHAT domain-containing protein</fullName>
    </submittedName>
</protein>
<evidence type="ECO:0000313" key="4">
    <source>
        <dbReference type="EMBL" id="RGV14985.1"/>
    </source>
</evidence>
<evidence type="ECO:0000313" key="7">
    <source>
        <dbReference type="Proteomes" id="UP000327007"/>
    </source>
</evidence>
<name>A0A1Y4VAL2_9BACE</name>
<dbReference type="InterPro" id="IPR024983">
    <property type="entry name" value="CHAT_dom"/>
</dbReference>
<dbReference type="Proteomes" id="UP000196036">
    <property type="component" value="Unassembled WGS sequence"/>
</dbReference>
<dbReference type="EMBL" id="VYQC01000008">
    <property type="protein sequence ID" value="KAA9045098.1"/>
    <property type="molecule type" value="Genomic_DNA"/>
</dbReference>
<evidence type="ECO:0000313" key="3">
    <source>
        <dbReference type="EMBL" id="OUQ67119.1"/>
    </source>
</evidence>
<dbReference type="SUPFAM" id="SSF48452">
    <property type="entry name" value="TPR-like"/>
    <property type="match status" value="2"/>
</dbReference>